<reference evidence="2" key="4">
    <citation type="submission" date="2025-09" db="UniProtKB">
        <authorList>
            <consortium name="Ensembl"/>
        </authorList>
    </citation>
    <scope>IDENTIFICATION</scope>
</reference>
<dbReference type="AlphaFoldDB" id="A0A2I2ZIW8"/>
<evidence type="ECO:0000256" key="1">
    <source>
        <dbReference type="SAM" id="Phobius"/>
    </source>
</evidence>
<dbReference type="Proteomes" id="UP000001519">
    <property type="component" value="Chromosome 6"/>
</dbReference>
<name>A0A2I2ZIW8_GORGO</name>
<reference evidence="2" key="3">
    <citation type="submission" date="2025-08" db="UniProtKB">
        <authorList>
            <consortium name="Ensembl"/>
        </authorList>
    </citation>
    <scope>IDENTIFICATION</scope>
</reference>
<evidence type="ECO:0000313" key="3">
    <source>
        <dbReference type="Proteomes" id="UP000001519"/>
    </source>
</evidence>
<dbReference type="EMBL" id="CABD030046554">
    <property type="status" value="NOT_ANNOTATED_CDS"/>
    <property type="molecule type" value="Genomic_DNA"/>
</dbReference>
<accession>A0A2I2ZIW8</accession>
<sequence>MCVKHNFSHIPGLLRKLVQKFALFLKNYSLYYILYFVNTVYHVLCVYCSYLRGIL</sequence>
<proteinExistence type="predicted"/>
<reference evidence="3" key="1">
    <citation type="submission" date="2011-05" db="EMBL/GenBank/DDBJ databases">
        <title>Insights into the evolution of the great apes provided by the gorilla genome.</title>
        <authorList>
            <person name="Scally A."/>
        </authorList>
    </citation>
    <scope>NUCLEOTIDE SEQUENCE [LARGE SCALE GENOMIC DNA]</scope>
</reference>
<keyword evidence="1" id="KW-0472">Membrane</keyword>
<evidence type="ECO:0000313" key="2">
    <source>
        <dbReference type="Ensembl" id="ENSGGOP00000047124.1"/>
    </source>
</evidence>
<protein>
    <submittedName>
        <fullName evidence="2">Uncharacterized protein</fullName>
    </submittedName>
</protein>
<dbReference type="InParanoid" id="A0A2I2ZIW8"/>
<feature type="transmembrane region" description="Helical" evidence="1">
    <location>
        <begin position="30"/>
        <end position="50"/>
    </location>
</feature>
<dbReference type="GeneTree" id="ENSGT00910000147078"/>
<keyword evidence="1" id="KW-1133">Transmembrane helix</keyword>
<keyword evidence="1" id="KW-0812">Transmembrane</keyword>
<keyword evidence="3" id="KW-1185">Reference proteome</keyword>
<dbReference type="Bgee" id="ENSGGOG00000042493">
    <property type="expression patterns" value="Expressed in cerebellum and 6 other cell types or tissues"/>
</dbReference>
<dbReference type="OMA" id="VNTVYHI"/>
<dbReference type="Ensembl" id="ENSGGOT00000052488.1">
    <property type="protein sequence ID" value="ENSGGOP00000047124.1"/>
    <property type="gene ID" value="ENSGGOG00000042493.1"/>
</dbReference>
<organism evidence="2 3">
    <name type="scientific">Gorilla gorilla gorilla</name>
    <name type="common">Western lowland gorilla</name>
    <dbReference type="NCBI Taxonomy" id="9595"/>
    <lineage>
        <taxon>Eukaryota</taxon>
        <taxon>Metazoa</taxon>
        <taxon>Chordata</taxon>
        <taxon>Craniata</taxon>
        <taxon>Vertebrata</taxon>
        <taxon>Euteleostomi</taxon>
        <taxon>Mammalia</taxon>
        <taxon>Eutheria</taxon>
        <taxon>Euarchontoglires</taxon>
        <taxon>Primates</taxon>
        <taxon>Haplorrhini</taxon>
        <taxon>Catarrhini</taxon>
        <taxon>Hominidae</taxon>
        <taxon>Gorilla</taxon>
    </lineage>
</organism>
<reference evidence="2 3" key="2">
    <citation type="journal article" date="2012" name="Nature">
        <title>Insights into hominid evolution from the gorilla genome sequence.</title>
        <authorList>
            <person name="Scally A."/>
            <person name="Dutheil J.Y."/>
            <person name="Hillier L.W."/>
            <person name="Jordan G.E."/>
            <person name="Goodhead I."/>
            <person name="Herrero J."/>
            <person name="Hobolth A."/>
            <person name="Lappalainen T."/>
            <person name="Mailund T."/>
            <person name="Marques-Bonet T."/>
            <person name="McCarthy S."/>
            <person name="Montgomery S.H."/>
            <person name="Schwalie P.C."/>
            <person name="Tang Y.A."/>
            <person name="Ward M.C."/>
            <person name="Xue Y."/>
            <person name="Yngvadottir B."/>
            <person name="Alkan C."/>
            <person name="Andersen L.N."/>
            <person name="Ayub Q."/>
            <person name="Ball E.V."/>
            <person name="Beal K."/>
            <person name="Bradley B.J."/>
            <person name="Chen Y."/>
            <person name="Clee C.M."/>
            <person name="Fitzgerald S."/>
            <person name="Graves T.A."/>
            <person name="Gu Y."/>
            <person name="Heath P."/>
            <person name="Heger A."/>
            <person name="Karakoc E."/>
            <person name="Kolb-Kokocinski A."/>
            <person name="Laird G.K."/>
            <person name="Lunter G."/>
            <person name="Meader S."/>
            <person name="Mort M."/>
            <person name="Mullikin J.C."/>
            <person name="Munch K."/>
            <person name="O'Connor T.D."/>
            <person name="Phillips A.D."/>
            <person name="Prado-Martinez J."/>
            <person name="Rogers A.S."/>
            <person name="Sajjadian S."/>
            <person name="Schmidt D."/>
            <person name="Shaw K."/>
            <person name="Simpson J.T."/>
            <person name="Stenson P.D."/>
            <person name="Turner D.J."/>
            <person name="Vigilant L."/>
            <person name="Vilella A.J."/>
            <person name="Whitener W."/>
            <person name="Zhu B."/>
            <person name="Cooper D.N."/>
            <person name="de Jong P."/>
            <person name="Dermitzakis E.T."/>
            <person name="Eichler E.E."/>
            <person name="Flicek P."/>
            <person name="Goldman N."/>
            <person name="Mundy N.I."/>
            <person name="Ning Z."/>
            <person name="Odom D.T."/>
            <person name="Ponting C.P."/>
            <person name="Quail M.A."/>
            <person name="Ryder O.A."/>
            <person name="Searle S.M."/>
            <person name="Warren W.C."/>
            <person name="Wilson R.K."/>
            <person name="Schierup M.H."/>
            <person name="Rogers J."/>
            <person name="Tyler-Smith C."/>
            <person name="Durbin R."/>
        </authorList>
    </citation>
    <scope>NUCLEOTIDE SEQUENCE [LARGE SCALE GENOMIC DNA]</scope>
</reference>